<dbReference type="Pfam" id="PF01638">
    <property type="entry name" value="HxlR"/>
    <property type="match status" value="1"/>
</dbReference>
<evidence type="ECO:0000313" key="6">
    <source>
        <dbReference type="Proteomes" id="UP000005510"/>
    </source>
</evidence>
<dbReference type="GeneID" id="93406741"/>
<keyword evidence="1" id="KW-0805">Transcription regulation</keyword>
<dbReference type="PROSITE" id="PS51118">
    <property type="entry name" value="HTH_HXLR"/>
    <property type="match status" value="1"/>
</dbReference>
<dbReference type="STRING" id="537006.PRABACTJOHN_03698"/>
<dbReference type="Gene3D" id="1.10.10.10">
    <property type="entry name" value="Winged helix-like DNA-binding domain superfamily/Winged helix DNA-binding domain"/>
    <property type="match status" value="1"/>
</dbReference>
<feature type="domain" description="HTH hxlR-type" evidence="4">
    <location>
        <begin position="13"/>
        <end position="111"/>
    </location>
</feature>
<dbReference type="InterPro" id="IPR036390">
    <property type="entry name" value="WH_DNA-bd_sf"/>
</dbReference>
<dbReference type="PANTHER" id="PTHR33204">
    <property type="entry name" value="TRANSCRIPTIONAL REGULATOR, MARR FAMILY"/>
    <property type="match status" value="1"/>
</dbReference>
<proteinExistence type="predicted"/>
<dbReference type="GO" id="GO:0003677">
    <property type="term" value="F:DNA binding"/>
    <property type="evidence" value="ECO:0007669"/>
    <property type="project" value="UniProtKB-KW"/>
</dbReference>
<evidence type="ECO:0000313" key="5">
    <source>
        <dbReference type="EMBL" id="EEC94920.1"/>
    </source>
</evidence>
<dbReference type="SUPFAM" id="SSF46785">
    <property type="entry name" value="Winged helix' DNA-binding domain"/>
    <property type="match status" value="1"/>
</dbReference>
<keyword evidence="2" id="KW-0238">DNA-binding</keyword>
<dbReference type="InterPro" id="IPR002577">
    <property type="entry name" value="HTH_HxlR"/>
</dbReference>
<dbReference type="EMBL" id="ABYH01000380">
    <property type="protein sequence ID" value="EEC94920.1"/>
    <property type="molecule type" value="Genomic_DNA"/>
</dbReference>
<gene>
    <name evidence="5" type="ORF">PRABACTJOHN_03698</name>
</gene>
<reference evidence="5 6" key="2">
    <citation type="submission" date="2008-10" db="EMBL/GenBank/DDBJ databases">
        <authorList>
            <person name="Fulton L."/>
            <person name="Clifton S."/>
            <person name="Fulton B."/>
            <person name="Xu J."/>
            <person name="Minx P."/>
            <person name="Pepin K.H."/>
            <person name="Johnson M."/>
            <person name="Bhonagiri V."/>
            <person name="Nash W.E."/>
            <person name="Mardis E.R."/>
            <person name="Wilson R.K."/>
        </authorList>
    </citation>
    <scope>NUCLEOTIDE SEQUENCE [LARGE SCALE GENOMIC DNA]</scope>
    <source>
        <strain evidence="5 6">DSM 18315</strain>
    </source>
</reference>
<dbReference type="AlphaFoldDB" id="B7BF69"/>
<dbReference type="Proteomes" id="UP000005510">
    <property type="component" value="Unassembled WGS sequence"/>
</dbReference>
<sequence>MYEYKIPPIDLDCGVTITQYVMGAKWKPYLINCMTKGIHRPVEFQNTIKGATRRVLVQQLGELESVGIVRRVVYDTVPMRTEYFLTELGESLVPIIRMMDAWGNEHRNMFDEMGNITTKESCKSIE</sequence>
<name>B7BF69_9BACT</name>
<evidence type="ECO:0000256" key="1">
    <source>
        <dbReference type="ARBA" id="ARBA00023015"/>
    </source>
</evidence>
<dbReference type="RefSeq" id="WP_008152098.1">
    <property type="nucleotide sequence ID" value="NZ_CP102285.1"/>
</dbReference>
<reference evidence="5 6" key="1">
    <citation type="submission" date="2008-10" db="EMBL/GenBank/DDBJ databases">
        <title>Draft genome sequence of Parabacteroides johnsonii (DSM 18315).</title>
        <authorList>
            <person name="Sudarsanam P."/>
            <person name="Ley R."/>
            <person name="Guruge J."/>
            <person name="Turnbaugh P.J."/>
            <person name="Mahowald M."/>
            <person name="Liep D."/>
            <person name="Gordon J."/>
        </authorList>
    </citation>
    <scope>NUCLEOTIDE SEQUENCE [LARGE SCALE GENOMIC DNA]</scope>
    <source>
        <strain evidence="5 6">DSM 18315</strain>
    </source>
</reference>
<comment type="caution">
    <text evidence="5">The sequence shown here is derived from an EMBL/GenBank/DDBJ whole genome shotgun (WGS) entry which is preliminary data.</text>
</comment>
<dbReference type="PANTHER" id="PTHR33204:SF29">
    <property type="entry name" value="TRANSCRIPTIONAL REGULATOR"/>
    <property type="match status" value="1"/>
</dbReference>
<keyword evidence="3" id="KW-0804">Transcription</keyword>
<accession>B7BF69</accession>
<dbReference type="InterPro" id="IPR036388">
    <property type="entry name" value="WH-like_DNA-bd_sf"/>
</dbReference>
<organism evidence="5 6">
    <name type="scientific">Parabacteroides johnsonii DSM 18315</name>
    <dbReference type="NCBI Taxonomy" id="537006"/>
    <lineage>
        <taxon>Bacteria</taxon>
        <taxon>Pseudomonadati</taxon>
        <taxon>Bacteroidota</taxon>
        <taxon>Bacteroidia</taxon>
        <taxon>Bacteroidales</taxon>
        <taxon>Tannerellaceae</taxon>
        <taxon>Parabacteroides</taxon>
    </lineage>
</organism>
<evidence type="ECO:0000259" key="4">
    <source>
        <dbReference type="PROSITE" id="PS51118"/>
    </source>
</evidence>
<dbReference type="HOGENOM" id="CLU_111585_5_1_10"/>
<evidence type="ECO:0000256" key="2">
    <source>
        <dbReference type="ARBA" id="ARBA00023125"/>
    </source>
</evidence>
<protein>
    <submittedName>
        <fullName evidence="5">Transcriptional regulator, HxlR family</fullName>
    </submittedName>
</protein>
<evidence type="ECO:0000256" key="3">
    <source>
        <dbReference type="ARBA" id="ARBA00023163"/>
    </source>
</evidence>